<dbReference type="PROSITE" id="PS51103">
    <property type="entry name" value="PTS_EIIC_TYPE_1"/>
    <property type="match status" value="1"/>
</dbReference>
<feature type="transmembrane region" description="Helical" evidence="12">
    <location>
        <begin position="130"/>
        <end position="153"/>
    </location>
</feature>
<sequence>MRYAVNALQNFGKSLYGPVLILPIVGLFIAFGNVLGNGSLAGYLPFLGHPALQHTGQLIAKSAVSVLANLALVFAVGIPIGLAARDKGYAALTGLVTFIVFINAMNVTLQLQGELAPAEQMRAAGQSMVLGVQVLEMGVFAGILTGALSGWLYNRYSGVQFSGAMAIYSGHCFVAIIMLPVSMVLGVVMSEIWPFAQHGISAMALAIKGAGALGVAVYGFLERILVPTGLHHLVYTPFLYTELGGTQEVCGTVYQGARNIYFAEMACPSVTQLSPTVVWDARGISKMFGLPAAALAMYMTAKPERRAAAKAILIPAALTSLLVGVTEPIEFSFLFIAPLLFVVHAVLTGIGMMLFYLLDVHAIGANGIIDFILYNLPLGTTKSNWPMYLLVGLMMAVLYFTVFRFLILRFNMKTPGREDDDQETRLYSKQEYQAKGTNDGLGEAIIEGLGGRANIEVVDNCYTRLRVTVRDVAVIDEPRLKATGAKAVIKQGNNVQVVYGLHVKKMREAVEMFL</sequence>
<evidence type="ECO:0000256" key="8">
    <source>
        <dbReference type="ARBA" id="ARBA00022777"/>
    </source>
</evidence>
<keyword evidence="4 15" id="KW-0762">Sugar transport</keyword>
<dbReference type="PANTHER" id="PTHR30009">
    <property type="entry name" value="CYTOCHROME C-TYPE SYNTHESIS PROTEIN AND PTS TRANSMEMBRANE COMPONENT"/>
    <property type="match status" value="1"/>
</dbReference>
<feature type="transmembrane region" description="Helical" evidence="12">
    <location>
        <begin position="200"/>
        <end position="221"/>
    </location>
</feature>
<dbReference type="GO" id="GO:0009401">
    <property type="term" value="P:phosphoenolpyruvate-dependent sugar phosphotransferase system"/>
    <property type="evidence" value="ECO:0007669"/>
    <property type="project" value="UniProtKB-KW"/>
</dbReference>
<evidence type="ECO:0000256" key="2">
    <source>
        <dbReference type="ARBA" id="ARBA00022448"/>
    </source>
</evidence>
<feature type="transmembrane region" description="Helical" evidence="12">
    <location>
        <begin position="307"/>
        <end position="325"/>
    </location>
</feature>
<evidence type="ECO:0000256" key="11">
    <source>
        <dbReference type="PROSITE-ProRule" id="PRU00421"/>
    </source>
</evidence>
<evidence type="ECO:0000256" key="5">
    <source>
        <dbReference type="ARBA" id="ARBA00022679"/>
    </source>
</evidence>
<accession>A0AA44Z828</accession>
<dbReference type="Pfam" id="PF02378">
    <property type="entry name" value="PTS_EIIC"/>
    <property type="match status" value="1"/>
</dbReference>
<evidence type="ECO:0000256" key="1">
    <source>
        <dbReference type="ARBA" id="ARBA00004651"/>
    </source>
</evidence>
<dbReference type="InterPro" id="IPR013013">
    <property type="entry name" value="PTS_EIIC_1"/>
</dbReference>
<feature type="transmembrane region" description="Helical" evidence="12">
    <location>
        <begin position="385"/>
        <end position="407"/>
    </location>
</feature>
<feature type="transmembrane region" description="Helical" evidence="12">
    <location>
        <begin position="58"/>
        <end position="82"/>
    </location>
</feature>
<feature type="transmembrane region" description="Helical" evidence="12">
    <location>
        <begin position="165"/>
        <end position="188"/>
    </location>
</feature>
<comment type="caution">
    <text evidence="15">The sequence shown here is derived from an EMBL/GenBank/DDBJ whole genome shotgun (WGS) entry which is preliminary data.</text>
</comment>
<dbReference type="RefSeq" id="WP_080321845.1">
    <property type="nucleotide sequence ID" value="NZ_JAGYXI010000040.1"/>
</dbReference>
<dbReference type="GO" id="GO:0090563">
    <property type="term" value="F:protein-phosphocysteine-sugar phosphotransferase activity"/>
    <property type="evidence" value="ECO:0007669"/>
    <property type="project" value="TreeGrafter"/>
</dbReference>
<gene>
    <name evidence="15" type="ORF">B7T07_16525</name>
</gene>
<protein>
    <submittedName>
        <fullName evidence="15">PTS glucose transporter subunit IIBC</fullName>
    </submittedName>
</protein>
<evidence type="ECO:0000256" key="7">
    <source>
        <dbReference type="ARBA" id="ARBA00022692"/>
    </source>
</evidence>
<keyword evidence="6" id="KW-0598">Phosphotransferase system</keyword>
<dbReference type="InterPro" id="IPR036878">
    <property type="entry name" value="Glu_permease_IIB"/>
</dbReference>
<keyword evidence="5" id="KW-0808">Transferase</keyword>
<evidence type="ECO:0000256" key="3">
    <source>
        <dbReference type="ARBA" id="ARBA00022475"/>
    </source>
</evidence>
<evidence type="ECO:0000259" key="14">
    <source>
        <dbReference type="PROSITE" id="PS51103"/>
    </source>
</evidence>
<dbReference type="Proteomes" id="UP000244856">
    <property type="component" value="Unassembled WGS sequence"/>
</dbReference>
<dbReference type="Gene3D" id="3.30.1360.60">
    <property type="entry name" value="Glucose permease domain IIB"/>
    <property type="match status" value="1"/>
</dbReference>
<dbReference type="SUPFAM" id="SSF55604">
    <property type="entry name" value="Glucose permease domain IIB"/>
    <property type="match status" value="1"/>
</dbReference>
<keyword evidence="9 12" id="KW-1133">Transmembrane helix</keyword>
<dbReference type="InterPro" id="IPR003352">
    <property type="entry name" value="PTS_EIIC"/>
</dbReference>
<dbReference type="PROSITE" id="PS01035">
    <property type="entry name" value="PTS_EIIB_TYPE_1_CYS"/>
    <property type="match status" value="1"/>
</dbReference>
<organism evidence="15 16">
    <name type="scientific">Cronobacter sakazakii</name>
    <name type="common">Enterobacter sakazakii</name>
    <dbReference type="NCBI Taxonomy" id="28141"/>
    <lineage>
        <taxon>Bacteria</taxon>
        <taxon>Pseudomonadati</taxon>
        <taxon>Pseudomonadota</taxon>
        <taxon>Gammaproteobacteria</taxon>
        <taxon>Enterobacterales</taxon>
        <taxon>Enterobacteriaceae</taxon>
        <taxon>Cronobacter</taxon>
    </lineage>
</organism>
<dbReference type="NCBIfam" id="TIGR00826">
    <property type="entry name" value="EIIB_glc"/>
    <property type="match status" value="1"/>
</dbReference>
<dbReference type="InterPro" id="IPR018113">
    <property type="entry name" value="PTrfase_EIIB_Cys"/>
</dbReference>
<proteinExistence type="predicted"/>
<dbReference type="AlphaFoldDB" id="A0AA44Z828"/>
<reference evidence="15 16" key="1">
    <citation type="submission" date="2017-04" db="EMBL/GenBank/DDBJ databases">
        <title>Cronobacter sakazakii, ST83 Lineage Isolates.</title>
        <authorList>
            <person name="Chase H."/>
            <person name="Tall B."/>
            <person name="Gopinath G."/>
            <person name="Lehner A."/>
        </authorList>
    </citation>
    <scope>NUCLEOTIDE SEQUENCE [LARGE SCALE GENOMIC DNA]</scope>
    <source>
        <strain evidence="15 16">MOD1_Comp15</strain>
    </source>
</reference>
<evidence type="ECO:0000313" key="15">
    <source>
        <dbReference type="EMBL" id="PUW02956.1"/>
    </source>
</evidence>
<keyword evidence="2" id="KW-0813">Transport</keyword>
<evidence type="ECO:0000313" key="16">
    <source>
        <dbReference type="Proteomes" id="UP000244856"/>
    </source>
</evidence>
<dbReference type="InterPro" id="IPR050429">
    <property type="entry name" value="PTS_Glucose_EIICBA"/>
</dbReference>
<evidence type="ECO:0000256" key="4">
    <source>
        <dbReference type="ARBA" id="ARBA00022597"/>
    </source>
</evidence>
<feature type="transmembrane region" description="Helical" evidence="12">
    <location>
        <begin position="20"/>
        <end position="46"/>
    </location>
</feature>
<dbReference type="InterPro" id="IPR001996">
    <property type="entry name" value="PTS_IIB_1"/>
</dbReference>
<feature type="domain" description="PTS EIIC type-1" evidence="14">
    <location>
        <begin position="2"/>
        <end position="419"/>
    </location>
</feature>
<dbReference type="CDD" id="cd00212">
    <property type="entry name" value="PTS_IIB_glc"/>
    <property type="match status" value="1"/>
</dbReference>
<feature type="transmembrane region" description="Helical" evidence="12">
    <location>
        <begin position="331"/>
        <end position="347"/>
    </location>
</feature>
<keyword evidence="3" id="KW-1003">Cell membrane</keyword>
<dbReference type="GO" id="GO:0005886">
    <property type="term" value="C:plasma membrane"/>
    <property type="evidence" value="ECO:0007669"/>
    <property type="project" value="UniProtKB-SubCell"/>
</dbReference>
<evidence type="ECO:0000256" key="12">
    <source>
        <dbReference type="SAM" id="Phobius"/>
    </source>
</evidence>
<dbReference type="EMBL" id="NCTU01000010">
    <property type="protein sequence ID" value="PUW02956.1"/>
    <property type="molecule type" value="Genomic_DNA"/>
</dbReference>
<feature type="transmembrane region" description="Helical" evidence="12">
    <location>
        <begin position="88"/>
        <end position="109"/>
    </location>
</feature>
<evidence type="ECO:0000256" key="6">
    <source>
        <dbReference type="ARBA" id="ARBA00022683"/>
    </source>
</evidence>
<keyword evidence="10 12" id="KW-0472">Membrane</keyword>
<dbReference type="GO" id="GO:0008982">
    <property type="term" value="F:protein-N(PI)-phosphohistidine-sugar phosphotransferase activity"/>
    <property type="evidence" value="ECO:0007669"/>
    <property type="project" value="InterPro"/>
</dbReference>
<name>A0AA44Z828_CROSK</name>
<dbReference type="GO" id="GO:0016301">
    <property type="term" value="F:kinase activity"/>
    <property type="evidence" value="ECO:0007669"/>
    <property type="project" value="UniProtKB-KW"/>
</dbReference>
<keyword evidence="7 12" id="KW-0812">Transmembrane</keyword>
<comment type="subcellular location">
    <subcellularLocation>
        <location evidence="1">Cell membrane</location>
        <topology evidence="1">Multi-pass membrane protein</topology>
    </subcellularLocation>
</comment>
<evidence type="ECO:0000259" key="13">
    <source>
        <dbReference type="PROSITE" id="PS51098"/>
    </source>
</evidence>
<dbReference type="PROSITE" id="PS51098">
    <property type="entry name" value="PTS_EIIB_TYPE_1"/>
    <property type="match status" value="1"/>
</dbReference>
<dbReference type="PANTHER" id="PTHR30009:SF24">
    <property type="entry name" value="PTS SYSTEM, IIBC COMPONENT"/>
    <property type="match status" value="1"/>
</dbReference>
<feature type="domain" description="PTS EIIB type-1" evidence="13">
    <location>
        <begin position="439"/>
        <end position="514"/>
    </location>
</feature>
<evidence type="ECO:0000256" key="10">
    <source>
        <dbReference type="ARBA" id="ARBA00023136"/>
    </source>
</evidence>
<feature type="active site" description="Phosphocysteine intermediate; for EIIB activity" evidence="11">
    <location>
        <position position="461"/>
    </location>
</feature>
<evidence type="ECO:0000256" key="9">
    <source>
        <dbReference type="ARBA" id="ARBA00022989"/>
    </source>
</evidence>
<keyword evidence="8" id="KW-0418">Kinase</keyword>
<dbReference type="Pfam" id="PF00367">
    <property type="entry name" value="PTS_EIIB"/>
    <property type="match status" value="1"/>
</dbReference>